<dbReference type="Pfam" id="PF00561">
    <property type="entry name" value="Abhydrolase_1"/>
    <property type="match status" value="1"/>
</dbReference>
<dbReference type="SUPFAM" id="SSF53474">
    <property type="entry name" value="alpha/beta-Hydrolases"/>
    <property type="match status" value="1"/>
</dbReference>
<dbReference type="InterPro" id="IPR000639">
    <property type="entry name" value="Epox_hydrolase-like"/>
</dbReference>
<name>A0A9X2E507_9NOCA</name>
<comment type="caution">
    <text evidence="2">The sequence shown here is derived from an EMBL/GenBank/DDBJ whole genome shotgun (WGS) entry which is preliminary data.</text>
</comment>
<dbReference type="PRINTS" id="PR00412">
    <property type="entry name" value="EPOXHYDRLASE"/>
</dbReference>
<dbReference type="InterPro" id="IPR029058">
    <property type="entry name" value="AB_hydrolase_fold"/>
</dbReference>
<dbReference type="Proteomes" id="UP001139157">
    <property type="component" value="Unassembled WGS sequence"/>
</dbReference>
<organism evidence="2 3">
    <name type="scientific">Nocardia pulmonis</name>
    <dbReference type="NCBI Taxonomy" id="2951408"/>
    <lineage>
        <taxon>Bacteria</taxon>
        <taxon>Bacillati</taxon>
        <taxon>Actinomycetota</taxon>
        <taxon>Actinomycetes</taxon>
        <taxon>Mycobacteriales</taxon>
        <taxon>Nocardiaceae</taxon>
        <taxon>Nocardia</taxon>
    </lineage>
</organism>
<dbReference type="InterPro" id="IPR050266">
    <property type="entry name" value="AB_hydrolase_sf"/>
</dbReference>
<dbReference type="GO" id="GO:0016787">
    <property type="term" value="F:hydrolase activity"/>
    <property type="evidence" value="ECO:0007669"/>
    <property type="project" value="UniProtKB-KW"/>
</dbReference>
<keyword evidence="3" id="KW-1185">Reference proteome</keyword>
<dbReference type="RefSeq" id="WP_251911973.1">
    <property type="nucleotide sequence ID" value="NZ_JAMRXG010000005.1"/>
</dbReference>
<dbReference type="AlphaFoldDB" id="A0A9X2E507"/>
<accession>A0A9X2E507</accession>
<evidence type="ECO:0000313" key="2">
    <source>
        <dbReference type="EMBL" id="MCM6774417.1"/>
    </source>
</evidence>
<feature type="domain" description="AB hydrolase-1" evidence="1">
    <location>
        <begin position="30"/>
        <end position="269"/>
    </location>
</feature>
<dbReference type="Gene3D" id="3.40.50.1820">
    <property type="entry name" value="alpha/beta hydrolase"/>
    <property type="match status" value="1"/>
</dbReference>
<sequence length="311" mass="34048">MYQDHTLFTIPVDGTELSAYRWGRTEAPATVIYVHGGLGDSTVWTPLIRTLHEHFDGGIAQIAFDQRGYGSSPPASPFRETDMAVLADDLDTVLTAAHGATILAAHSTGSLLVQAWAERFPRHATAVAGLVLFGGAAEFPEMPCLPANYRRFFRRLCSGDMGALALEPAVGAMLLRSYLRRPGCVHPTDSALLSGVRCVGQRVMTEQVRIFSRYRITDSVVEMLRGVPTFVATGEHDRIVPPAQALRFAETIWAEIDLIPEAGHWLPHTAPQRAAEVLTRALELAYRADIGRSLFTAEEPYQALDNLGEPL</sequence>
<dbReference type="PANTHER" id="PTHR43798">
    <property type="entry name" value="MONOACYLGLYCEROL LIPASE"/>
    <property type="match status" value="1"/>
</dbReference>
<dbReference type="InterPro" id="IPR000073">
    <property type="entry name" value="AB_hydrolase_1"/>
</dbReference>
<evidence type="ECO:0000259" key="1">
    <source>
        <dbReference type="Pfam" id="PF00561"/>
    </source>
</evidence>
<gene>
    <name evidence="2" type="ORF">NDR86_13130</name>
</gene>
<keyword evidence="2" id="KW-0378">Hydrolase</keyword>
<dbReference type="EMBL" id="JAMRXG010000005">
    <property type="protein sequence ID" value="MCM6774417.1"/>
    <property type="molecule type" value="Genomic_DNA"/>
</dbReference>
<evidence type="ECO:0000313" key="3">
    <source>
        <dbReference type="Proteomes" id="UP001139157"/>
    </source>
</evidence>
<protein>
    <submittedName>
        <fullName evidence="2">Alpha/beta hydrolase</fullName>
    </submittedName>
</protein>
<proteinExistence type="predicted"/>
<reference evidence="2" key="1">
    <citation type="submission" date="2022-06" db="EMBL/GenBank/DDBJ databases">
        <title>Novel species in genus nocardia.</title>
        <authorList>
            <person name="Li F."/>
        </authorList>
    </citation>
    <scope>NUCLEOTIDE SEQUENCE</scope>
    <source>
        <strain evidence="2">CDC141</strain>
    </source>
</reference>